<proteinExistence type="inferred from homology"/>
<feature type="transmembrane region" description="Helical" evidence="6">
    <location>
        <begin position="55"/>
        <end position="73"/>
    </location>
</feature>
<dbReference type="PANTHER" id="PTHR23291:SF32">
    <property type="entry name" value="BAX INHIBITOR 1"/>
    <property type="match status" value="1"/>
</dbReference>
<dbReference type="RefSeq" id="XP_014681990.1">
    <property type="nucleotide sequence ID" value="XM_014826504.1"/>
</dbReference>
<accession>A0ABM1FC19</accession>
<evidence type="ECO:0000256" key="3">
    <source>
        <dbReference type="ARBA" id="ARBA00022692"/>
    </source>
</evidence>
<evidence type="ECO:0000313" key="7">
    <source>
        <dbReference type="Proteomes" id="UP000695022"/>
    </source>
</evidence>
<feature type="transmembrane region" description="Helical" evidence="6">
    <location>
        <begin position="170"/>
        <end position="187"/>
    </location>
</feature>
<protein>
    <submittedName>
        <fullName evidence="8">Bax inhibitor 1-like isoform X2</fullName>
    </submittedName>
</protein>
<comment type="subcellular location">
    <subcellularLocation>
        <location evidence="1">Membrane</location>
        <topology evidence="1">Multi-pass membrane protein</topology>
    </subcellularLocation>
</comment>
<dbReference type="GeneID" id="106821614"/>
<feature type="transmembrane region" description="Helical" evidence="6">
    <location>
        <begin position="85"/>
        <end position="107"/>
    </location>
</feature>
<feature type="transmembrane region" description="Helical" evidence="6">
    <location>
        <begin position="140"/>
        <end position="164"/>
    </location>
</feature>
<sequence length="238" mass="26619">MASVLGQKLEGLTDFSKLEKPVRSHLRNVYSCLAATMIAAATGAYVHVVTDYLKGNFLSAIASIGLLILLGATPPTSTYNQKMRLGFLLGFGFFTGLGMGPLLDAVISINPSIIPTAFLSTCVIFGCFTLSALYCEQRKWLYIGGLLMSGLSFMLLLSIFNLFFQSRLMFQVNLYLGMAVMCAFVLYDTQLIVEKRRRGDTDYIWHCVDLFLDFINIFRQLLIILAQKEEGSRQKKRD</sequence>
<organism evidence="7 8">
    <name type="scientific">Priapulus caudatus</name>
    <name type="common">Priapulid worm</name>
    <dbReference type="NCBI Taxonomy" id="37621"/>
    <lineage>
        <taxon>Eukaryota</taxon>
        <taxon>Metazoa</taxon>
        <taxon>Ecdysozoa</taxon>
        <taxon>Scalidophora</taxon>
        <taxon>Priapulida</taxon>
        <taxon>Priapulimorpha</taxon>
        <taxon>Priapulimorphida</taxon>
        <taxon>Priapulidae</taxon>
        <taxon>Priapulus</taxon>
    </lineage>
</organism>
<evidence type="ECO:0000256" key="6">
    <source>
        <dbReference type="RuleBase" id="RU004379"/>
    </source>
</evidence>
<comment type="similarity">
    <text evidence="2 6">Belongs to the BI1 family.</text>
</comment>
<feature type="transmembrane region" description="Helical" evidence="6">
    <location>
        <begin position="113"/>
        <end position="133"/>
    </location>
</feature>
<name>A0ABM1FC19_PRICU</name>
<keyword evidence="7" id="KW-1185">Reference proteome</keyword>
<dbReference type="CDD" id="cd10430">
    <property type="entry name" value="BI-1"/>
    <property type="match status" value="1"/>
</dbReference>
<keyword evidence="3 6" id="KW-0812">Transmembrane</keyword>
<dbReference type="Proteomes" id="UP000695022">
    <property type="component" value="Unplaced"/>
</dbReference>
<keyword evidence="4 6" id="KW-1133">Transmembrane helix</keyword>
<dbReference type="Pfam" id="PF01027">
    <property type="entry name" value="Bax1-I"/>
    <property type="match status" value="1"/>
</dbReference>
<feature type="transmembrane region" description="Helical" evidence="6">
    <location>
        <begin position="29"/>
        <end position="49"/>
    </location>
</feature>
<evidence type="ECO:0000256" key="5">
    <source>
        <dbReference type="ARBA" id="ARBA00023136"/>
    </source>
</evidence>
<dbReference type="InterPro" id="IPR006214">
    <property type="entry name" value="Bax_inhibitor_1-related"/>
</dbReference>
<evidence type="ECO:0000313" key="8">
    <source>
        <dbReference type="RefSeq" id="XP_014681990.1"/>
    </source>
</evidence>
<evidence type="ECO:0000256" key="2">
    <source>
        <dbReference type="ARBA" id="ARBA00010350"/>
    </source>
</evidence>
<evidence type="ECO:0000256" key="1">
    <source>
        <dbReference type="ARBA" id="ARBA00004141"/>
    </source>
</evidence>
<reference evidence="8" key="1">
    <citation type="submission" date="2025-08" db="UniProtKB">
        <authorList>
            <consortium name="RefSeq"/>
        </authorList>
    </citation>
    <scope>IDENTIFICATION</scope>
</reference>
<gene>
    <name evidence="8" type="primary">LOC106821614</name>
</gene>
<dbReference type="PANTHER" id="PTHR23291">
    <property type="entry name" value="BAX INHIBITOR-RELATED"/>
    <property type="match status" value="1"/>
</dbReference>
<keyword evidence="5 6" id="KW-0472">Membrane</keyword>
<evidence type="ECO:0000256" key="4">
    <source>
        <dbReference type="ARBA" id="ARBA00022989"/>
    </source>
</evidence>